<proteinExistence type="predicted"/>
<reference evidence="2" key="1">
    <citation type="journal article" date="2023" name="Front. Plant Sci.">
        <title>Chromosomal-level genome assembly of Melastoma candidum provides insights into trichome evolution.</title>
        <authorList>
            <person name="Zhong Y."/>
            <person name="Wu W."/>
            <person name="Sun C."/>
            <person name="Zou P."/>
            <person name="Liu Y."/>
            <person name="Dai S."/>
            <person name="Zhou R."/>
        </authorList>
    </citation>
    <scope>NUCLEOTIDE SEQUENCE [LARGE SCALE GENOMIC DNA]</scope>
</reference>
<dbReference type="EMBL" id="CM042883">
    <property type="protein sequence ID" value="KAI4376543.1"/>
    <property type="molecule type" value="Genomic_DNA"/>
</dbReference>
<organism evidence="1 2">
    <name type="scientific">Melastoma candidum</name>
    <dbReference type="NCBI Taxonomy" id="119954"/>
    <lineage>
        <taxon>Eukaryota</taxon>
        <taxon>Viridiplantae</taxon>
        <taxon>Streptophyta</taxon>
        <taxon>Embryophyta</taxon>
        <taxon>Tracheophyta</taxon>
        <taxon>Spermatophyta</taxon>
        <taxon>Magnoliopsida</taxon>
        <taxon>eudicotyledons</taxon>
        <taxon>Gunneridae</taxon>
        <taxon>Pentapetalae</taxon>
        <taxon>rosids</taxon>
        <taxon>malvids</taxon>
        <taxon>Myrtales</taxon>
        <taxon>Melastomataceae</taxon>
        <taxon>Melastomatoideae</taxon>
        <taxon>Melastomateae</taxon>
        <taxon>Melastoma</taxon>
    </lineage>
</organism>
<evidence type="ECO:0000313" key="1">
    <source>
        <dbReference type="EMBL" id="KAI4376543.1"/>
    </source>
</evidence>
<name>A0ACB9RCA2_9MYRT</name>
<evidence type="ECO:0000313" key="2">
    <source>
        <dbReference type="Proteomes" id="UP001057402"/>
    </source>
</evidence>
<protein>
    <submittedName>
        <fullName evidence="1">Uncharacterized protein</fullName>
    </submittedName>
</protein>
<keyword evidence="2" id="KW-1185">Reference proteome</keyword>
<sequence>MVLNLRRWPCHDISIANITTAIIAMWLISLPGNSPTFHKHLEEVPRSCSCSRHRARRNLSLESPSPHTFFSKSKRTAWSAKFPLNLFIWTHFPKSYNNLYVGIKYFPRPQRK</sequence>
<accession>A0ACB9RCA2</accession>
<gene>
    <name evidence="1" type="ORF">MLD38_014292</name>
</gene>
<dbReference type="Proteomes" id="UP001057402">
    <property type="component" value="Chromosome 4"/>
</dbReference>
<comment type="caution">
    <text evidence="1">The sequence shown here is derived from an EMBL/GenBank/DDBJ whole genome shotgun (WGS) entry which is preliminary data.</text>
</comment>